<comment type="similarity">
    <text evidence="2 6">Belongs to the peroxisomal membrane protein PXMP2/4 family.</text>
</comment>
<evidence type="ECO:0000256" key="4">
    <source>
        <dbReference type="ARBA" id="ARBA00022989"/>
    </source>
</evidence>
<name>A0A6A6HIH4_VIRVR</name>
<evidence type="ECO:0000256" key="3">
    <source>
        <dbReference type="ARBA" id="ARBA00022692"/>
    </source>
</evidence>
<sequence>MPSIPPIVNATLQAVVFSATSNIIAQALTAYQKDKPFTLDTVALTQFVLFSILSTPPNFLWQEWLEDTFPGHTPDTTSAPSTKAKQEPKEITRVFTTSSGEVIEKKILSRPPSPSAAEETKRLSTIESRTNSPSSKLNIRNTACKFLLDQTVGALLNTIGFIAGLGALKGKNGEQISAAIKNESVSMIVAGYKLWPLVSIISFTLIPFQWRLAFASLVGVGWGVFLSLAAGGQ</sequence>
<dbReference type="InterPro" id="IPR007248">
    <property type="entry name" value="Mpv17_PMP22"/>
</dbReference>
<reference evidence="8" key="1">
    <citation type="journal article" date="2020" name="Stud. Mycol.">
        <title>101 Dothideomycetes genomes: a test case for predicting lifestyles and emergence of pathogens.</title>
        <authorList>
            <person name="Haridas S."/>
            <person name="Albert R."/>
            <person name="Binder M."/>
            <person name="Bloem J."/>
            <person name="Labutti K."/>
            <person name="Salamov A."/>
            <person name="Andreopoulos B."/>
            <person name="Baker S."/>
            <person name="Barry K."/>
            <person name="Bills G."/>
            <person name="Bluhm B."/>
            <person name="Cannon C."/>
            <person name="Castanera R."/>
            <person name="Culley D."/>
            <person name="Daum C."/>
            <person name="Ezra D."/>
            <person name="Gonzalez J."/>
            <person name="Henrissat B."/>
            <person name="Kuo A."/>
            <person name="Liang C."/>
            <person name="Lipzen A."/>
            <person name="Lutzoni F."/>
            <person name="Magnuson J."/>
            <person name="Mondo S."/>
            <person name="Nolan M."/>
            <person name="Ohm R."/>
            <person name="Pangilinan J."/>
            <person name="Park H.-J."/>
            <person name="Ramirez L."/>
            <person name="Alfaro M."/>
            <person name="Sun H."/>
            <person name="Tritt A."/>
            <person name="Yoshinaga Y."/>
            <person name="Zwiers L.-H."/>
            <person name="Turgeon B."/>
            <person name="Goodwin S."/>
            <person name="Spatafora J."/>
            <person name="Crous P."/>
            <person name="Grigoriev I."/>
        </authorList>
    </citation>
    <scope>NUCLEOTIDE SEQUENCE</scope>
    <source>
        <strain evidence="8">Tuck. ex Michener</strain>
    </source>
</reference>
<dbReference type="AlphaFoldDB" id="A0A6A6HIH4"/>
<dbReference type="PANTHER" id="PTHR11266:SF80">
    <property type="entry name" value="PEROXISOMAL MEMBRANE PROTEIN 2"/>
    <property type="match status" value="1"/>
</dbReference>
<evidence type="ECO:0000256" key="7">
    <source>
        <dbReference type="SAM" id="MobiDB-lite"/>
    </source>
</evidence>
<keyword evidence="4 6" id="KW-1133">Transmembrane helix</keyword>
<accession>A0A6A6HIH4</accession>
<evidence type="ECO:0000256" key="6">
    <source>
        <dbReference type="RuleBase" id="RU363053"/>
    </source>
</evidence>
<keyword evidence="9" id="KW-1185">Reference proteome</keyword>
<keyword evidence="5 6" id="KW-0472">Membrane</keyword>
<feature type="transmembrane region" description="Helical" evidence="6">
    <location>
        <begin position="146"/>
        <end position="168"/>
    </location>
</feature>
<keyword evidence="3 6" id="KW-0812">Transmembrane</keyword>
<feature type="transmembrane region" description="Helical" evidence="6">
    <location>
        <begin position="189"/>
        <end position="206"/>
    </location>
</feature>
<evidence type="ECO:0000256" key="5">
    <source>
        <dbReference type="ARBA" id="ARBA00023136"/>
    </source>
</evidence>
<feature type="region of interest" description="Disordered" evidence="7">
    <location>
        <begin position="108"/>
        <end position="133"/>
    </location>
</feature>
<feature type="transmembrane region" description="Helical" evidence="6">
    <location>
        <begin position="212"/>
        <end position="231"/>
    </location>
</feature>
<proteinExistence type="inferred from homology"/>
<evidence type="ECO:0000256" key="2">
    <source>
        <dbReference type="ARBA" id="ARBA00006824"/>
    </source>
</evidence>
<dbReference type="OrthoDB" id="10267969at2759"/>
<dbReference type="EMBL" id="ML991778">
    <property type="protein sequence ID" value="KAF2237827.1"/>
    <property type="molecule type" value="Genomic_DNA"/>
</dbReference>
<evidence type="ECO:0000256" key="1">
    <source>
        <dbReference type="ARBA" id="ARBA00004141"/>
    </source>
</evidence>
<comment type="subcellular location">
    <subcellularLocation>
        <location evidence="1">Membrane</location>
        <topology evidence="1">Multi-pass membrane protein</topology>
    </subcellularLocation>
</comment>
<evidence type="ECO:0000313" key="8">
    <source>
        <dbReference type="EMBL" id="KAF2237827.1"/>
    </source>
</evidence>
<dbReference type="Proteomes" id="UP000800092">
    <property type="component" value="Unassembled WGS sequence"/>
</dbReference>
<organism evidence="8 9">
    <name type="scientific">Viridothelium virens</name>
    <name type="common">Speckled blister lichen</name>
    <name type="synonym">Trypethelium virens</name>
    <dbReference type="NCBI Taxonomy" id="1048519"/>
    <lineage>
        <taxon>Eukaryota</taxon>
        <taxon>Fungi</taxon>
        <taxon>Dikarya</taxon>
        <taxon>Ascomycota</taxon>
        <taxon>Pezizomycotina</taxon>
        <taxon>Dothideomycetes</taxon>
        <taxon>Dothideomycetes incertae sedis</taxon>
        <taxon>Trypetheliales</taxon>
        <taxon>Trypetheliaceae</taxon>
        <taxon>Viridothelium</taxon>
    </lineage>
</organism>
<dbReference type="GO" id="GO:0005778">
    <property type="term" value="C:peroxisomal membrane"/>
    <property type="evidence" value="ECO:0007669"/>
    <property type="project" value="TreeGrafter"/>
</dbReference>
<dbReference type="Pfam" id="PF04117">
    <property type="entry name" value="Mpv17_PMP22"/>
    <property type="match status" value="1"/>
</dbReference>
<evidence type="ECO:0000313" key="9">
    <source>
        <dbReference type="Proteomes" id="UP000800092"/>
    </source>
</evidence>
<dbReference type="PANTHER" id="PTHR11266">
    <property type="entry name" value="PEROXISOMAL MEMBRANE PROTEIN 2, PXMP2 MPV17"/>
    <property type="match status" value="1"/>
</dbReference>
<gene>
    <name evidence="8" type="ORF">EV356DRAFT_509715</name>
</gene>
<protein>
    <submittedName>
        <fullName evidence="8">Uncharacterized protein</fullName>
    </submittedName>
</protein>